<evidence type="ECO:0000313" key="3">
    <source>
        <dbReference type="Proteomes" id="UP000661894"/>
    </source>
</evidence>
<organism evidence="2 3">
    <name type="scientific">Oceanitalea stevensii</name>
    <dbReference type="NCBI Taxonomy" id="2763072"/>
    <lineage>
        <taxon>Bacteria</taxon>
        <taxon>Bacillati</taxon>
        <taxon>Actinomycetota</taxon>
        <taxon>Actinomycetes</taxon>
        <taxon>Micrococcales</taxon>
        <taxon>Bogoriellaceae</taxon>
        <taxon>Georgenia</taxon>
    </lineage>
</organism>
<dbReference type="EMBL" id="JACSPO010000002">
    <property type="protein sequence ID" value="MBD8061979.1"/>
    <property type="molecule type" value="Genomic_DNA"/>
</dbReference>
<evidence type="ECO:0000256" key="1">
    <source>
        <dbReference type="SAM" id="Phobius"/>
    </source>
</evidence>
<keyword evidence="1" id="KW-0812">Transmembrane</keyword>
<evidence type="ECO:0000313" key="2">
    <source>
        <dbReference type="EMBL" id="MBD8061979.1"/>
    </source>
</evidence>
<gene>
    <name evidence="2" type="ORF">H9624_06545</name>
</gene>
<feature type="transmembrane region" description="Helical" evidence="1">
    <location>
        <begin position="36"/>
        <end position="56"/>
    </location>
</feature>
<keyword evidence="3" id="KW-1185">Reference proteome</keyword>
<feature type="transmembrane region" description="Helical" evidence="1">
    <location>
        <begin position="7"/>
        <end position="30"/>
    </location>
</feature>
<name>A0ABR8Z2A8_9MICO</name>
<proteinExistence type="predicted"/>
<protein>
    <submittedName>
        <fullName evidence="2">Uncharacterized protein</fullName>
    </submittedName>
</protein>
<dbReference type="RefSeq" id="WP_251839100.1">
    <property type="nucleotide sequence ID" value="NZ_JACSPO010000002.1"/>
</dbReference>
<reference evidence="2 3" key="1">
    <citation type="submission" date="2020-08" db="EMBL/GenBank/DDBJ databases">
        <title>A Genomic Blueprint of the Chicken Gut Microbiome.</title>
        <authorList>
            <person name="Gilroy R."/>
            <person name="Ravi A."/>
            <person name="Getino M."/>
            <person name="Pursley I."/>
            <person name="Horton D.L."/>
            <person name="Alikhan N.-F."/>
            <person name="Baker D."/>
            <person name="Gharbi K."/>
            <person name="Hall N."/>
            <person name="Watson M."/>
            <person name="Adriaenssens E.M."/>
            <person name="Foster-Nyarko E."/>
            <person name="Jarju S."/>
            <person name="Secka A."/>
            <person name="Antonio M."/>
            <person name="Oren A."/>
            <person name="Chaudhuri R."/>
            <person name="La Ragione R.M."/>
            <person name="Hildebrand F."/>
            <person name="Pallen M.J."/>
        </authorList>
    </citation>
    <scope>NUCLEOTIDE SEQUENCE [LARGE SCALE GENOMIC DNA]</scope>
    <source>
        <strain evidence="2 3">Sa1BUA1</strain>
    </source>
</reference>
<feature type="transmembrane region" description="Helical" evidence="1">
    <location>
        <begin position="63"/>
        <end position="82"/>
    </location>
</feature>
<accession>A0ABR8Z2A8</accession>
<feature type="transmembrane region" description="Helical" evidence="1">
    <location>
        <begin position="102"/>
        <end position="121"/>
    </location>
</feature>
<keyword evidence="1" id="KW-0472">Membrane</keyword>
<keyword evidence="1" id="KW-1133">Transmembrane helix</keyword>
<comment type="caution">
    <text evidence="2">The sequence shown here is derived from an EMBL/GenBank/DDBJ whole genome shotgun (WGS) entry which is preliminary data.</text>
</comment>
<dbReference type="Proteomes" id="UP000661894">
    <property type="component" value="Unassembled WGS sequence"/>
</dbReference>
<sequence length="136" mass="13455">MRRLVTLVLGMLGGVVVYLLATQLVLLTAGSGGDGLAPRLVGVLASAALVAAAVMVGRWWPTMAMAGAAVVALLVSISLATFEGGLPTGMLLSATDLMRYGASSPLPVAIAAAGGVAALTGRDPRSRAGAPTTTEP</sequence>